<proteinExistence type="inferred from homology"/>
<dbReference type="OrthoDB" id="10248542at2759"/>
<dbReference type="InterPro" id="IPR001353">
    <property type="entry name" value="Proteasome_sua/b"/>
</dbReference>
<dbReference type="GO" id="GO:0005737">
    <property type="term" value="C:cytoplasm"/>
    <property type="evidence" value="ECO:0007669"/>
    <property type="project" value="UniProtKB-SubCell"/>
</dbReference>
<dbReference type="Proteomes" id="UP000785679">
    <property type="component" value="Unassembled WGS sequence"/>
</dbReference>
<evidence type="ECO:0000313" key="5">
    <source>
        <dbReference type="EMBL" id="TNV76000.1"/>
    </source>
</evidence>
<gene>
    <name evidence="5" type="ORF">FGO68_gene16152</name>
</gene>
<comment type="function">
    <text evidence="4">Non-catalytic component of the proteasome.</text>
</comment>
<protein>
    <recommendedName>
        <fullName evidence="4">Proteasome subunit beta</fullName>
    </recommendedName>
</protein>
<sequence length="244" mass="28010">MEKIVSVKEPTMHTQVPVNIGTSVFGLRYKDGIMLAADTAVSYGSMKKSKKSTRMASLSDEAAIACSGEMADFQELQKILKEKREGDEIENDGATFLKPRDYFNYPSRLNYQRRMKMDPLWNGSIVGGVRKDTGETFLGMVDLYGTKVEGNFLITGLGAHYCQVLMQNAWRPDLSEEEARRLIEDCMRVMFYRDKKATDEIQITKITQAGGVEVEKSYRIGSEWKLEFFKNMTNEFWRPIRIYQ</sequence>
<keyword evidence="3 4" id="KW-0539">Nucleus</keyword>
<organism evidence="5 6">
    <name type="scientific">Halteria grandinella</name>
    <dbReference type="NCBI Taxonomy" id="5974"/>
    <lineage>
        <taxon>Eukaryota</taxon>
        <taxon>Sar</taxon>
        <taxon>Alveolata</taxon>
        <taxon>Ciliophora</taxon>
        <taxon>Intramacronucleata</taxon>
        <taxon>Spirotrichea</taxon>
        <taxon>Stichotrichia</taxon>
        <taxon>Sporadotrichida</taxon>
        <taxon>Halteriidae</taxon>
        <taxon>Halteria</taxon>
    </lineage>
</organism>
<dbReference type="InterPro" id="IPR029055">
    <property type="entry name" value="Ntn_hydrolases_N"/>
</dbReference>
<evidence type="ECO:0000256" key="1">
    <source>
        <dbReference type="ARBA" id="ARBA00022490"/>
    </source>
</evidence>
<dbReference type="GO" id="GO:0051603">
    <property type="term" value="P:proteolysis involved in protein catabolic process"/>
    <property type="evidence" value="ECO:0007669"/>
    <property type="project" value="InterPro"/>
</dbReference>
<dbReference type="GO" id="GO:0019774">
    <property type="term" value="C:proteasome core complex, beta-subunit complex"/>
    <property type="evidence" value="ECO:0007669"/>
    <property type="project" value="UniProtKB-UniRule"/>
</dbReference>
<evidence type="ECO:0000313" key="6">
    <source>
        <dbReference type="Proteomes" id="UP000785679"/>
    </source>
</evidence>
<dbReference type="EMBL" id="RRYP01014398">
    <property type="protein sequence ID" value="TNV76000.1"/>
    <property type="molecule type" value="Genomic_DNA"/>
</dbReference>
<dbReference type="PANTHER" id="PTHR32194">
    <property type="entry name" value="METALLOPROTEASE TLDD"/>
    <property type="match status" value="1"/>
</dbReference>
<dbReference type="SUPFAM" id="SSF56235">
    <property type="entry name" value="N-terminal nucleophile aminohydrolases (Ntn hydrolases)"/>
    <property type="match status" value="1"/>
</dbReference>
<dbReference type="Gene3D" id="3.60.20.10">
    <property type="entry name" value="Glutamine Phosphoribosylpyrophosphate, subunit 1, domain 1"/>
    <property type="match status" value="1"/>
</dbReference>
<dbReference type="AlphaFoldDB" id="A0A8J8NKS5"/>
<dbReference type="GO" id="GO:0005634">
    <property type="term" value="C:nucleus"/>
    <property type="evidence" value="ECO:0007669"/>
    <property type="project" value="UniProtKB-SubCell"/>
</dbReference>
<keyword evidence="1 4" id="KW-0963">Cytoplasm</keyword>
<dbReference type="PIRSF" id="PIRSF001213">
    <property type="entry name" value="Psome_endopept_beta"/>
    <property type="match status" value="1"/>
</dbReference>
<keyword evidence="6" id="KW-1185">Reference proteome</keyword>
<accession>A0A8J8NKS5</accession>
<dbReference type="PROSITE" id="PS00854">
    <property type="entry name" value="PROTEASOME_BETA_1"/>
    <property type="match status" value="1"/>
</dbReference>
<dbReference type="Pfam" id="PF00227">
    <property type="entry name" value="Proteasome"/>
    <property type="match status" value="1"/>
</dbReference>
<name>A0A8J8NKS5_HALGN</name>
<dbReference type="InterPro" id="IPR023333">
    <property type="entry name" value="Proteasome_suB-type"/>
</dbReference>
<dbReference type="InterPro" id="IPR016050">
    <property type="entry name" value="Proteasome_bsu_CS"/>
</dbReference>
<comment type="similarity">
    <text evidence="4">Belongs to the peptidase T1B family.</text>
</comment>
<evidence type="ECO:0000256" key="3">
    <source>
        <dbReference type="ARBA" id="ARBA00023242"/>
    </source>
</evidence>
<comment type="caution">
    <text evidence="5">The sequence shown here is derived from an EMBL/GenBank/DDBJ whole genome shotgun (WGS) entry which is preliminary data.</text>
</comment>
<dbReference type="PANTHER" id="PTHR32194:SF6">
    <property type="entry name" value="PROTEASOME SUBUNIT BETA"/>
    <property type="match status" value="1"/>
</dbReference>
<keyword evidence="2 4" id="KW-0647">Proteasome</keyword>
<comment type="subcellular location">
    <subcellularLocation>
        <location evidence="4">Cytoplasm</location>
    </subcellularLocation>
    <subcellularLocation>
        <location evidence="4">Nucleus</location>
    </subcellularLocation>
</comment>
<reference evidence="5" key="1">
    <citation type="submission" date="2019-06" db="EMBL/GenBank/DDBJ databases">
        <authorList>
            <person name="Zheng W."/>
        </authorList>
    </citation>
    <scope>NUCLEOTIDE SEQUENCE</scope>
    <source>
        <strain evidence="5">QDHG01</strain>
    </source>
</reference>
<evidence type="ECO:0000256" key="4">
    <source>
        <dbReference type="PIRNR" id="PIRNR001213"/>
    </source>
</evidence>
<evidence type="ECO:0000256" key="2">
    <source>
        <dbReference type="ARBA" id="ARBA00022942"/>
    </source>
</evidence>
<dbReference type="InterPro" id="IPR016295">
    <property type="entry name" value="Proteasome_beta4"/>
</dbReference>